<proteinExistence type="predicted"/>
<protein>
    <submittedName>
        <fullName evidence="1">Uncharacterized protein</fullName>
    </submittedName>
</protein>
<organism evidence="1">
    <name type="scientific">marine metagenome</name>
    <dbReference type="NCBI Taxonomy" id="408172"/>
    <lineage>
        <taxon>unclassified sequences</taxon>
        <taxon>metagenomes</taxon>
        <taxon>ecological metagenomes</taxon>
    </lineage>
</organism>
<name>A0A382KTH1_9ZZZZ</name>
<dbReference type="AlphaFoldDB" id="A0A382KTH1"/>
<reference evidence="1" key="1">
    <citation type="submission" date="2018-05" db="EMBL/GenBank/DDBJ databases">
        <authorList>
            <person name="Lanie J.A."/>
            <person name="Ng W.-L."/>
            <person name="Kazmierczak K.M."/>
            <person name="Andrzejewski T.M."/>
            <person name="Davidsen T.M."/>
            <person name="Wayne K.J."/>
            <person name="Tettelin H."/>
            <person name="Glass J.I."/>
            <person name="Rusch D."/>
            <person name="Podicherti R."/>
            <person name="Tsui H.-C.T."/>
            <person name="Winkler M.E."/>
        </authorList>
    </citation>
    <scope>NUCLEOTIDE SEQUENCE</scope>
</reference>
<sequence length="178" mass="18546">MANNFFNKMVRNVSADETAPTEVYKPATSVKTIVIELDVANRSTSSQTISVLIDDFSAKGANVVSTAAAIANDIIVTATHSLTTGDRIRLTNAGNSTIQYNSAALSETAVWYAIVISTTSFKLATSHANATAGTAADLTGSHAAADIWNSLAFTYVVRDAPIPIGGALKVIAGQKLVL</sequence>
<evidence type="ECO:0000313" key="1">
    <source>
        <dbReference type="EMBL" id="SVC26823.1"/>
    </source>
</evidence>
<dbReference type="EMBL" id="UINC01082241">
    <property type="protein sequence ID" value="SVC26823.1"/>
    <property type="molecule type" value="Genomic_DNA"/>
</dbReference>
<feature type="non-terminal residue" evidence="1">
    <location>
        <position position="178"/>
    </location>
</feature>
<gene>
    <name evidence="1" type="ORF">METZ01_LOCUS279677</name>
</gene>
<accession>A0A382KTH1</accession>